<dbReference type="VEuPathDB" id="VectorBase:ISCI002446"/>
<sequence length="136" mass="15133">MGPHRAPRLGRGQSPPGQELSETAYLCRHFHSPPEPVTEPMEAGRSRRDHALEAMETFVLIPKELSLVLCEKESGTSSAMLPQHQASSENVRKEAVAAVWSNSRISRGTRFLPFQGTVRLDKLDVFGTLDRNDIIL</sequence>
<dbReference type="PaxDb" id="6945-B7PCU8"/>
<protein>
    <submittedName>
        <fullName evidence="2 3">Uncharacterized protein</fullName>
    </submittedName>
</protein>
<dbReference type="Proteomes" id="UP000001555">
    <property type="component" value="Unassembled WGS sequence"/>
</dbReference>
<dbReference type="OrthoDB" id="3437960at2759"/>
<dbReference type="EMBL" id="ABJB010176419">
    <property type="status" value="NOT_ANNOTATED_CDS"/>
    <property type="molecule type" value="Genomic_DNA"/>
</dbReference>
<dbReference type="AlphaFoldDB" id="B7PCU8"/>
<evidence type="ECO:0000313" key="2">
    <source>
        <dbReference type="EMBL" id="EEC04420.1"/>
    </source>
</evidence>
<gene>
    <name evidence="2" type="ORF">IscW_ISCW002446</name>
</gene>
<dbReference type="HOGENOM" id="CLU_1877692_0_0_1"/>
<feature type="region of interest" description="Disordered" evidence="1">
    <location>
        <begin position="30"/>
        <end position="49"/>
    </location>
</feature>
<dbReference type="EMBL" id="DS686235">
    <property type="protein sequence ID" value="EEC04420.1"/>
    <property type="molecule type" value="Genomic_DNA"/>
</dbReference>
<reference evidence="2 4" key="1">
    <citation type="submission" date="2008-03" db="EMBL/GenBank/DDBJ databases">
        <title>Annotation of Ixodes scapularis.</title>
        <authorList>
            <consortium name="Ixodes scapularis Genome Project Consortium"/>
            <person name="Caler E."/>
            <person name="Hannick L.I."/>
            <person name="Bidwell S."/>
            <person name="Joardar V."/>
            <person name="Thiagarajan M."/>
            <person name="Amedeo P."/>
            <person name="Galinsky K.J."/>
            <person name="Schobel S."/>
            <person name="Inman J."/>
            <person name="Hostetler J."/>
            <person name="Miller J."/>
            <person name="Hammond M."/>
            <person name="Megy K."/>
            <person name="Lawson D."/>
            <person name="Kodira C."/>
            <person name="Sutton G."/>
            <person name="Meyer J."/>
            <person name="Hill C.A."/>
            <person name="Birren B."/>
            <person name="Nene V."/>
            <person name="Collins F."/>
            <person name="Alarcon-Chaidez F."/>
            <person name="Wikel S."/>
            <person name="Strausberg R."/>
        </authorList>
    </citation>
    <scope>NUCLEOTIDE SEQUENCE [LARGE SCALE GENOMIC DNA]</scope>
    <source>
        <strain evidence="4">Wikel</strain>
        <strain evidence="2">Wikel colony</strain>
    </source>
</reference>
<organism>
    <name type="scientific">Ixodes scapularis</name>
    <name type="common">Black-legged tick</name>
    <name type="synonym">Deer tick</name>
    <dbReference type="NCBI Taxonomy" id="6945"/>
    <lineage>
        <taxon>Eukaryota</taxon>
        <taxon>Metazoa</taxon>
        <taxon>Ecdysozoa</taxon>
        <taxon>Arthropoda</taxon>
        <taxon>Chelicerata</taxon>
        <taxon>Arachnida</taxon>
        <taxon>Acari</taxon>
        <taxon>Parasitiformes</taxon>
        <taxon>Ixodida</taxon>
        <taxon>Ixodoidea</taxon>
        <taxon>Ixodidae</taxon>
        <taxon>Ixodinae</taxon>
        <taxon>Ixodes</taxon>
    </lineage>
</organism>
<proteinExistence type="predicted"/>
<dbReference type="InParanoid" id="B7PCU8"/>
<dbReference type="VEuPathDB" id="VectorBase:ISCP_038471"/>
<evidence type="ECO:0000313" key="4">
    <source>
        <dbReference type="Proteomes" id="UP000001555"/>
    </source>
</evidence>
<name>B7PCU8_IXOSC</name>
<reference evidence="3" key="2">
    <citation type="submission" date="2020-05" db="UniProtKB">
        <authorList>
            <consortium name="EnsemblMetazoa"/>
        </authorList>
    </citation>
    <scope>IDENTIFICATION</scope>
    <source>
        <strain evidence="3">wikel</strain>
    </source>
</reference>
<evidence type="ECO:0000256" key="1">
    <source>
        <dbReference type="SAM" id="MobiDB-lite"/>
    </source>
</evidence>
<accession>B7PCU8</accession>
<evidence type="ECO:0000313" key="3">
    <source>
        <dbReference type="EnsemblMetazoa" id="ISCW002446-PA"/>
    </source>
</evidence>
<dbReference type="EnsemblMetazoa" id="ISCW002446-RA">
    <property type="protein sequence ID" value="ISCW002446-PA"/>
    <property type="gene ID" value="ISCW002446"/>
</dbReference>
<dbReference type="VEuPathDB" id="VectorBase:ISCW002446"/>
<keyword evidence="4" id="KW-1185">Reference proteome</keyword>